<protein>
    <submittedName>
        <fullName evidence="2">Alpha-methylacyl-CoA racemase</fullName>
    </submittedName>
</protein>
<evidence type="ECO:0000256" key="1">
    <source>
        <dbReference type="SAM" id="MobiDB-lite"/>
    </source>
</evidence>
<proteinExistence type="predicted"/>
<sequence>MRPVLPPTGPLAGTRVVELAGLGPAPYACLLLAELGADVVRVDRPGGGTQLVPPERDALNRSRPSVAVDLKTPAGRDVVLRLVESADVLVEGLRPGVTERLGVGPDDALARNPRLVYARMTGWGQDGPLADRAGHDINYLGLTGALHAIGTAEAPVPPLNIGADFGGGALFLVVGVLAALLERQTSGRGQVVDAAMVDGASSLVTMVYGLLGAGAWQDRRAANLLDGAAPFYGTYACADGRHVAVGAIEPQFHAQLLAGLGIDPGAHGGQLDVARWPEQRARIAAAFTTRTRDEWAGTFAGTDACVTPVLGLTEAPRHPHLAARGTFADRGGHPEPEPAPRFSRTPGAVRGAPRAPGQDTRTALLAWGFGEEEVAGLLEAGAVVQADRGEQR</sequence>
<dbReference type="EMBL" id="FNHE01000011">
    <property type="protein sequence ID" value="SDN01799.1"/>
    <property type="molecule type" value="Genomic_DNA"/>
</dbReference>
<dbReference type="InterPro" id="IPR003673">
    <property type="entry name" value="CoA-Trfase_fam_III"/>
</dbReference>
<dbReference type="STRING" id="1137991.SAMN05660642_03811"/>
<dbReference type="InterPro" id="IPR044855">
    <property type="entry name" value="CoA-Trfase_III_dom3_sf"/>
</dbReference>
<organism evidence="2 3">
    <name type="scientific">Geodermatophilus siccatus</name>
    <dbReference type="NCBI Taxonomy" id="1137991"/>
    <lineage>
        <taxon>Bacteria</taxon>
        <taxon>Bacillati</taxon>
        <taxon>Actinomycetota</taxon>
        <taxon>Actinomycetes</taxon>
        <taxon>Geodermatophilales</taxon>
        <taxon>Geodermatophilaceae</taxon>
        <taxon>Geodermatophilus</taxon>
    </lineage>
</organism>
<accession>A0A1G9XYE8</accession>
<evidence type="ECO:0000313" key="3">
    <source>
        <dbReference type="Proteomes" id="UP000198680"/>
    </source>
</evidence>
<name>A0A1G9XYE8_9ACTN</name>
<dbReference type="PANTHER" id="PTHR48228">
    <property type="entry name" value="SUCCINYL-COA--D-CITRAMALATE COA-TRANSFERASE"/>
    <property type="match status" value="1"/>
</dbReference>
<dbReference type="Gene3D" id="3.30.1540.10">
    <property type="entry name" value="formyl-coa transferase, domain 3"/>
    <property type="match status" value="1"/>
</dbReference>
<dbReference type="Proteomes" id="UP000198680">
    <property type="component" value="Unassembled WGS sequence"/>
</dbReference>
<dbReference type="PANTHER" id="PTHR48228:SF5">
    <property type="entry name" value="ALPHA-METHYLACYL-COA RACEMASE"/>
    <property type="match status" value="1"/>
</dbReference>
<keyword evidence="3" id="KW-1185">Reference proteome</keyword>
<dbReference type="Pfam" id="PF02515">
    <property type="entry name" value="CoA_transf_3"/>
    <property type="match status" value="1"/>
</dbReference>
<dbReference type="GO" id="GO:0003824">
    <property type="term" value="F:catalytic activity"/>
    <property type="evidence" value="ECO:0007669"/>
    <property type="project" value="InterPro"/>
</dbReference>
<dbReference type="InterPro" id="IPR023606">
    <property type="entry name" value="CoA-Trfase_III_dom_1_sf"/>
</dbReference>
<dbReference type="Gene3D" id="3.40.50.10540">
    <property type="entry name" value="Crotonobetainyl-coa:carnitine coa-transferase, domain 1"/>
    <property type="match status" value="1"/>
</dbReference>
<feature type="region of interest" description="Disordered" evidence="1">
    <location>
        <begin position="327"/>
        <end position="359"/>
    </location>
</feature>
<dbReference type="SUPFAM" id="SSF89796">
    <property type="entry name" value="CoA-transferase family III (CaiB/BaiF)"/>
    <property type="match status" value="1"/>
</dbReference>
<evidence type="ECO:0000313" key="2">
    <source>
        <dbReference type="EMBL" id="SDN01799.1"/>
    </source>
</evidence>
<gene>
    <name evidence="2" type="ORF">SAMN05660642_03811</name>
</gene>
<dbReference type="InterPro" id="IPR050509">
    <property type="entry name" value="CoA-transferase_III"/>
</dbReference>
<reference evidence="3" key="1">
    <citation type="submission" date="2016-10" db="EMBL/GenBank/DDBJ databases">
        <authorList>
            <person name="Varghese N."/>
            <person name="Submissions S."/>
        </authorList>
    </citation>
    <scope>NUCLEOTIDE SEQUENCE [LARGE SCALE GENOMIC DNA]</scope>
    <source>
        <strain evidence="3">DSM 45419</strain>
    </source>
</reference>
<dbReference type="AlphaFoldDB" id="A0A1G9XYE8"/>